<comment type="caution">
    <text evidence="2">The sequence shown here is derived from an EMBL/GenBank/DDBJ whole genome shotgun (WGS) entry which is preliminary data.</text>
</comment>
<evidence type="ECO:0000313" key="1">
    <source>
        <dbReference type="EMBL" id="MBB6570377.1"/>
    </source>
</evidence>
<dbReference type="RefSeq" id="WP_171678494.1">
    <property type="nucleotide sequence ID" value="NZ_BAAAGT010000017.1"/>
</dbReference>
<protein>
    <submittedName>
        <fullName evidence="2">Uncharacterized protein</fullName>
    </submittedName>
</protein>
<reference evidence="1 4" key="2">
    <citation type="submission" date="2020-08" db="EMBL/GenBank/DDBJ databases">
        <title>Sequencing the genomes of 1000 actinobacteria strains.</title>
        <authorList>
            <person name="Klenk H.-P."/>
        </authorList>
    </citation>
    <scope>NUCLEOTIDE SEQUENCE [LARGE SCALE GENOMIC DNA]</scope>
    <source>
        <strain evidence="1 4">DSM 15626</strain>
    </source>
</reference>
<dbReference type="AlphaFoldDB" id="A0A7Y4L6F9"/>
<dbReference type="EMBL" id="JACHKF010000001">
    <property type="protein sequence ID" value="MBB6570377.1"/>
    <property type="molecule type" value="Genomic_DNA"/>
</dbReference>
<evidence type="ECO:0000313" key="4">
    <source>
        <dbReference type="Proteomes" id="UP000553957"/>
    </source>
</evidence>
<organism evidence="2 3">
    <name type="scientific">Kribbella sandramycini</name>
    <dbReference type="NCBI Taxonomy" id="60450"/>
    <lineage>
        <taxon>Bacteria</taxon>
        <taxon>Bacillati</taxon>
        <taxon>Actinomycetota</taxon>
        <taxon>Actinomycetes</taxon>
        <taxon>Propionibacteriales</taxon>
        <taxon>Kribbellaceae</taxon>
        <taxon>Kribbella</taxon>
    </lineage>
</organism>
<accession>A0A7Y4L6F9</accession>
<evidence type="ECO:0000313" key="3">
    <source>
        <dbReference type="Proteomes" id="UP000534306"/>
    </source>
</evidence>
<gene>
    <name evidence="1" type="ORF">HNR71_006014</name>
    <name evidence="2" type="ORF">HPO96_33825</name>
</gene>
<dbReference type="EMBL" id="JABJRC010000011">
    <property type="protein sequence ID" value="NOL45239.1"/>
    <property type="molecule type" value="Genomic_DNA"/>
</dbReference>
<name>A0A7Y4L6F9_9ACTN</name>
<dbReference type="Proteomes" id="UP000553957">
    <property type="component" value="Unassembled WGS sequence"/>
</dbReference>
<keyword evidence="3" id="KW-1185">Reference proteome</keyword>
<reference evidence="2 3" key="1">
    <citation type="submission" date="2020-05" db="EMBL/GenBank/DDBJ databases">
        <title>Genome sequence of Kribbella sandramycini ATCC 39419.</title>
        <authorList>
            <person name="Maclea K.S."/>
            <person name="Fair J.L."/>
        </authorList>
    </citation>
    <scope>NUCLEOTIDE SEQUENCE [LARGE SCALE GENOMIC DNA]</scope>
    <source>
        <strain evidence="2 3">ATCC 39419</strain>
    </source>
</reference>
<dbReference type="Proteomes" id="UP000534306">
    <property type="component" value="Unassembled WGS sequence"/>
</dbReference>
<sequence length="66" mass="6485">MTKTAVVRASVGAGLAALLLGAVAVGPALGLAADRETGTVKLAADRENGTVKLAKAAGDKKVEVIK</sequence>
<proteinExistence type="predicted"/>
<evidence type="ECO:0000313" key="2">
    <source>
        <dbReference type="EMBL" id="NOL45239.1"/>
    </source>
</evidence>